<feature type="region of interest" description="Disordered" evidence="1">
    <location>
        <begin position="117"/>
        <end position="136"/>
    </location>
</feature>
<dbReference type="OrthoDB" id="9805121at2"/>
<keyword evidence="4" id="KW-1185">Reference proteome</keyword>
<evidence type="ECO:0000259" key="2">
    <source>
        <dbReference type="PROSITE" id="PS50234"/>
    </source>
</evidence>
<dbReference type="Pfam" id="PF12034">
    <property type="entry name" value="YfbK_C"/>
    <property type="match status" value="1"/>
</dbReference>
<dbReference type="AlphaFoldDB" id="A0A1I3TB32"/>
<feature type="domain" description="VWFA" evidence="2">
    <location>
        <begin position="320"/>
        <end position="498"/>
    </location>
</feature>
<dbReference type="SMART" id="SM00327">
    <property type="entry name" value="VWA"/>
    <property type="match status" value="1"/>
</dbReference>
<reference evidence="3 4" key="1">
    <citation type="submission" date="2016-10" db="EMBL/GenBank/DDBJ databases">
        <authorList>
            <person name="de Groot N.N."/>
        </authorList>
    </citation>
    <scope>NUCLEOTIDE SEQUENCE [LARGE SCALE GENOMIC DNA]</scope>
    <source>
        <strain evidence="3 4">DSM 19073</strain>
    </source>
</reference>
<dbReference type="InterPro" id="IPR051266">
    <property type="entry name" value="CLCR"/>
</dbReference>
<dbReference type="EMBL" id="FORA01000005">
    <property type="protein sequence ID" value="SFJ67830.1"/>
    <property type="molecule type" value="Genomic_DNA"/>
</dbReference>
<evidence type="ECO:0000256" key="1">
    <source>
        <dbReference type="SAM" id="MobiDB-lite"/>
    </source>
</evidence>
<protein>
    <submittedName>
        <fullName evidence="3">Ca-activated chloride channel family protein</fullName>
    </submittedName>
</protein>
<dbReference type="Pfam" id="PF12450">
    <property type="entry name" value="vWF_A"/>
    <property type="match status" value="1"/>
</dbReference>
<dbReference type="SUPFAM" id="SSF53300">
    <property type="entry name" value="vWA-like"/>
    <property type="match status" value="1"/>
</dbReference>
<name>A0A1I3TB32_9RHOB</name>
<dbReference type="RefSeq" id="WP_092783572.1">
    <property type="nucleotide sequence ID" value="NZ_FORA01000005.1"/>
</dbReference>
<dbReference type="STRING" id="390807.SAMN04488095_3358"/>
<dbReference type="InterPro" id="IPR021908">
    <property type="entry name" value="YfbK_C"/>
</dbReference>
<dbReference type="Pfam" id="PF00092">
    <property type="entry name" value="VWA"/>
    <property type="match status" value="1"/>
</dbReference>
<gene>
    <name evidence="3" type="ORF">SAMN04488095_3358</name>
</gene>
<dbReference type="InterPro" id="IPR002035">
    <property type="entry name" value="VWF_A"/>
</dbReference>
<sequence length="685" mass="72292">MTDDLDKLSGPVPAPRQSARDAALSAGLSAFDGEFSDPTTKGSATGGRLRGVINTLRSLSMPNFFPAGSRPALAALLVASVALPTTIFVINEQNTIAETDALVPARTEGGLVAQDDTRSVQADAPSTSVVAPTEEAAPEPIAIPQPTTSEIATPRAPVPVSPQVSAVPVPTHTARPDLRARSEMAEPMVQGAFRESADMVVSPGFTNDPTGSERYAPGAVGDYQSVADAPVSTFSADVDTASYARMRRAILAGQVPPPEMIRPEEVLNAFAYDYPVPETRDVPFRATTTLTDSPWTDGAQLLHIGIQGYDLVGEDRPPANLVFLIDASGSMESPDKLPLLIRSLEMLVDQMAPEDTIAIAVYAGNAGIVLEPTPARERTRIRAALNSLRAGGGTAGAAGIETAYDLAQEAFIEGGANRVILATDGDFNVGPSDPLALERLIAEKRETGVFLSVLGFGTGNLRDDTMQALAQAGNGTAAYIDTLSEARRVLVEQATGSIFTIAKDVKLQVEFNPAVVESYRLVGYETRALSREDFNDDRVDAGEIGAGHRVTAIYEVLPQGVRPDGPPLRYAEGDTATETATTTTLADELGFLQIRYKAPDGDESRLITAPIVVGDAIPLTETSDDVRFSVAAAGFAEKLRGAPGLNDVEWADVIALARGGLGDDTDGRRRELVELMELGASLTDR</sequence>
<dbReference type="Proteomes" id="UP000199110">
    <property type="component" value="Unassembled WGS sequence"/>
</dbReference>
<dbReference type="PANTHER" id="PTHR10579:SF43">
    <property type="entry name" value="ZINC FINGER (C3HC4-TYPE RING FINGER) FAMILY PROTEIN"/>
    <property type="match status" value="1"/>
</dbReference>
<evidence type="ECO:0000313" key="3">
    <source>
        <dbReference type="EMBL" id="SFJ67830.1"/>
    </source>
</evidence>
<dbReference type="CDD" id="cd01465">
    <property type="entry name" value="vWA_subgroup"/>
    <property type="match status" value="1"/>
</dbReference>
<dbReference type="Gene3D" id="3.40.50.410">
    <property type="entry name" value="von Willebrand factor, type A domain"/>
    <property type="match status" value="1"/>
</dbReference>
<dbReference type="PANTHER" id="PTHR10579">
    <property type="entry name" value="CALCIUM-ACTIVATED CHLORIDE CHANNEL REGULATOR"/>
    <property type="match status" value="1"/>
</dbReference>
<proteinExistence type="predicted"/>
<dbReference type="InterPro" id="IPR022156">
    <property type="entry name" value="Uncharacterised_YfbK_N"/>
</dbReference>
<dbReference type="InterPro" id="IPR036465">
    <property type="entry name" value="vWFA_dom_sf"/>
</dbReference>
<evidence type="ECO:0000313" key="4">
    <source>
        <dbReference type="Proteomes" id="UP000199110"/>
    </source>
</evidence>
<dbReference type="PROSITE" id="PS50234">
    <property type="entry name" value="VWFA"/>
    <property type="match status" value="1"/>
</dbReference>
<organism evidence="3 4">
    <name type="scientific">Jannaschia pohangensis</name>
    <dbReference type="NCBI Taxonomy" id="390807"/>
    <lineage>
        <taxon>Bacteria</taxon>
        <taxon>Pseudomonadati</taxon>
        <taxon>Pseudomonadota</taxon>
        <taxon>Alphaproteobacteria</taxon>
        <taxon>Rhodobacterales</taxon>
        <taxon>Roseobacteraceae</taxon>
        <taxon>Jannaschia</taxon>
    </lineage>
</organism>
<accession>A0A1I3TB32</accession>